<evidence type="ECO:0000256" key="1">
    <source>
        <dbReference type="ARBA" id="ARBA00022737"/>
    </source>
</evidence>
<sequence length="749" mass="83611">MPKRSADHESGISSVEKRRKTESDVDRSLRTGATKLQLANGDYTVGWICAITTEYVAARAFFDKEHRRPEYQSPNDNNDYTLGEIGKHNVVIAVLPDGEYGTASAASVARDMLHSFPNIRIGLMVGIGGGAPSPKHDIRLSDIVVSTPSNGKGGVFQYDFGKTIQDQVFRTTRFLDQPPTLLRTAVSGLKAQYESDGHQLEEVIDIALQKKSRLRKKYNRPDTSTDRLYRADVVHNDQDCCATAINNDTSKLISRLARTEDEDNPAIHYGLIASANQLIKDASVRDRLSRKKDVLCFEMEAAGLMNHFPCLVIRGICDYSDTHKNKEWQGVDAEQKISELVLASVSRIEGNVETLGSKMNRKEDLEVLDWITPVDYGPQQSDFLRRRQPGTGQWLLDSEEYQNWLNASKQTLFCPGIPGAGKTILASIIIDDLWNRFHENTTVGIAYLYCNFRRKDEQTVEAVRTALKTLITGSDAYDHAYKDAMERINGQLPEQAQLAKQVLSWITCAERPLATKELQHALSVEVGKSYFDEENLLQAEMVSSFESGFARTDAVFKNRLESNPFYDYASHNWGHHARLASTCQDVLSFLQKQTHIEASSQALLASKLYSTDSNFSQMVPKQMTGLHLVVYFGLEQAVKAIVGTYDLDVKDSYGRTPLSYAAKYGHGAVVQQLLEKGADIEAEDSYGQTPLSFAAENGHEAVVQQLLEKGADVEAEDGYGQTPLWLAAERGHEAVVQLLQSWQEIHHDS</sequence>
<reference evidence="6 7" key="1">
    <citation type="submission" date="2018-06" db="EMBL/GenBank/DDBJ databases">
        <title>Complete Genomes of Monosporascus.</title>
        <authorList>
            <person name="Robinson A.J."/>
            <person name="Natvig D.O."/>
        </authorList>
    </citation>
    <scope>NUCLEOTIDE SEQUENCE [LARGE SCALE GENOMIC DNA]</scope>
    <source>
        <strain evidence="6 7">CBS 110550</strain>
    </source>
</reference>
<dbReference type="PROSITE" id="PS50297">
    <property type="entry name" value="ANK_REP_REGION"/>
    <property type="match status" value="2"/>
</dbReference>
<dbReference type="SMART" id="SM00248">
    <property type="entry name" value="ANK"/>
    <property type="match status" value="4"/>
</dbReference>
<dbReference type="InterPro" id="IPR000845">
    <property type="entry name" value="Nucleoside_phosphorylase_d"/>
</dbReference>
<feature type="repeat" description="ANK" evidence="2">
    <location>
        <begin position="686"/>
        <end position="718"/>
    </location>
</feature>
<dbReference type="Proteomes" id="UP000293360">
    <property type="component" value="Unassembled WGS sequence"/>
</dbReference>
<dbReference type="Pfam" id="PF24883">
    <property type="entry name" value="NPHP3_N"/>
    <property type="match status" value="1"/>
</dbReference>
<accession>A0A4Q4T4E1</accession>
<evidence type="ECO:0000259" key="5">
    <source>
        <dbReference type="Pfam" id="PF24883"/>
    </source>
</evidence>
<dbReference type="EMBL" id="QJNU01000496">
    <property type="protein sequence ID" value="RYO97164.1"/>
    <property type="molecule type" value="Genomic_DNA"/>
</dbReference>
<dbReference type="OrthoDB" id="1577640at2759"/>
<dbReference type="Pfam" id="PF01048">
    <property type="entry name" value="PNP_UDP_1"/>
    <property type="match status" value="1"/>
</dbReference>
<dbReference type="Gene3D" id="3.40.50.300">
    <property type="entry name" value="P-loop containing nucleotide triphosphate hydrolases"/>
    <property type="match status" value="1"/>
</dbReference>
<feature type="domain" description="Nucleoside phosphorylase" evidence="4">
    <location>
        <begin position="48"/>
        <end position="345"/>
    </location>
</feature>
<evidence type="ECO:0000313" key="6">
    <source>
        <dbReference type="EMBL" id="RYO97164.1"/>
    </source>
</evidence>
<keyword evidence="1" id="KW-0677">Repeat</keyword>
<keyword evidence="2" id="KW-0040">ANK repeat</keyword>
<dbReference type="Gene3D" id="3.40.50.1580">
    <property type="entry name" value="Nucleoside phosphorylase domain"/>
    <property type="match status" value="1"/>
</dbReference>
<dbReference type="InterPro" id="IPR036770">
    <property type="entry name" value="Ankyrin_rpt-contain_sf"/>
</dbReference>
<dbReference type="PROSITE" id="PS50088">
    <property type="entry name" value="ANK_REPEAT"/>
    <property type="match status" value="2"/>
</dbReference>
<dbReference type="PRINTS" id="PR01415">
    <property type="entry name" value="ANKYRIN"/>
</dbReference>
<protein>
    <submittedName>
        <fullName evidence="6">Uncharacterized protein</fullName>
    </submittedName>
</protein>
<dbReference type="SUPFAM" id="SSF48403">
    <property type="entry name" value="Ankyrin repeat"/>
    <property type="match status" value="1"/>
</dbReference>
<dbReference type="Gene3D" id="1.25.40.20">
    <property type="entry name" value="Ankyrin repeat-containing domain"/>
    <property type="match status" value="2"/>
</dbReference>
<feature type="region of interest" description="Disordered" evidence="3">
    <location>
        <begin position="1"/>
        <end position="27"/>
    </location>
</feature>
<organism evidence="6 7">
    <name type="scientific">Monosporascus ibericus</name>
    <dbReference type="NCBI Taxonomy" id="155417"/>
    <lineage>
        <taxon>Eukaryota</taxon>
        <taxon>Fungi</taxon>
        <taxon>Dikarya</taxon>
        <taxon>Ascomycota</taxon>
        <taxon>Pezizomycotina</taxon>
        <taxon>Sordariomycetes</taxon>
        <taxon>Xylariomycetidae</taxon>
        <taxon>Xylariales</taxon>
        <taxon>Xylariales incertae sedis</taxon>
        <taxon>Monosporascus</taxon>
    </lineage>
</organism>
<dbReference type="InterPro" id="IPR027417">
    <property type="entry name" value="P-loop_NTPase"/>
</dbReference>
<name>A0A4Q4T4E1_9PEZI</name>
<gene>
    <name evidence="6" type="ORF">DL764_007368</name>
</gene>
<dbReference type="AlphaFoldDB" id="A0A4Q4T4E1"/>
<keyword evidence="7" id="KW-1185">Reference proteome</keyword>
<dbReference type="Pfam" id="PF13606">
    <property type="entry name" value="Ank_3"/>
    <property type="match status" value="1"/>
</dbReference>
<proteinExistence type="predicted"/>
<dbReference type="GO" id="GO:0003824">
    <property type="term" value="F:catalytic activity"/>
    <property type="evidence" value="ECO:0007669"/>
    <property type="project" value="InterPro"/>
</dbReference>
<dbReference type="Pfam" id="PF12796">
    <property type="entry name" value="Ank_2"/>
    <property type="match status" value="1"/>
</dbReference>
<evidence type="ECO:0000313" key="7">
    <source>
        <dbReference type="Proteomes" id="UP000293360"/>
    </source>
</evidence>
<feature type="domain" description="Nephrocystin 3-like N-terminal" evidence="5">
    <location>
        <begin position="390"/>
        <end position="504"/>
    </location>
</feature>
<dbReference type="SUPFAM" id="SSF53167">
    <property type="entry name" value="Purine and uridine phosphorylases"/>
    <property type="match status" value="1"/>
</dbReference>
<feature type="repeat" description="ANK" evidence="2">
    <location>
        <begin position="653"/>
        <end position="685"/>
    </location>
</feature>
<dbReference type="PANTHER" id="PTHR46082">
    <property type="entry name" value="ATP/GTP-BINDING PROTEIN-RELATED"/>
    <property type="match status" value="1"/>
</dbReference>
<dbReference type="InterPro" id="IPR053137">
    <property type="entry name" value="NLR-like"/>
</dbReference>
<evidence type="ECO:0000256" key="2">
    <source>
        <dbReference type="PROSITE-ProRule" id="PRU00023"/>
    </source>
</evidence>
<evidence type="ECO:0000259" key="4">
    <source>
        <dbReference type="Pfam" id="PF01048"/>
    </source>
</evidence>
<dbReference type="InterPro" id="IPR002110">
    <property type="entry name" value="Ankyrin_rpt"/>
</dbReference>
<dbReference type="InterPro" id="IPR035994">
    <property type="entry name" value="Nucleoside_phosphorylase_sf"/>
</dbReference>
<dbReference type="InterPro" id="IPR056884">
    <property type="entry name" value="NPHP3-like_N"/>
</dbReference>
<comment type="caution">
    <text evidence="6">The sequence shown here is derived from an EMBL/GenBank/DDBJ whole genome shotgun (WGS) entry which is preliminary data.</text>
</comment>
<dbReference type="GO" id="GO:0009116">
    <property type="term" value="P:nucleoside metabolic process"/>
    <property type="evidence" value="ECO:0007669"/>
    <property type="project" value="InterPro"/>
</dbReference>
<dbReference type="PANTHER" id="PTHR46082:SF11">
    <property type="entry name" value="AAA+ ATPASE DOMAIN-CONTAINING PROTEIN-RELATED"/>
    <property type="match status" value="1"/>
</dbReference>
<evidence type="ECO:0000256" key="3">
    <source>
        <dbReference type="SAM" id="MobiDB-lite"/>
    </source>
</evidence>
<dbReference type="STRING" id="155417.A0A4Q4T4E1"/>